<name>A0A6N7QTW0_9GAMM</name>
<proteinExistence type="predicted"/>
<dbReference type="Pfam" id="PF11784">
    <property type="entry name" value="DUF3320"/>
    <property type="match status" value="1"/>
</dbReference>
<keyword evidence="3" id="KW-1185">Reference proteome</keyword>
<dbReference type="InterPro" id="IPR021754">
    <property type="entry name" value="DUF3320"/>
</dbReference>
<gene>
    <name evidence="2" type="ORF">GH984_03530</name>
</gene>
<evidence type="ECO:0000313" key="3">
    <source>
        <dbReference type="Proteomes" id="UP000433788"/>
    </source>
</evidence>
<evidence type="ECO:0000259" key="1">
    <source>
        <dbReference type="Pfam" id="PF11784"/>
    </source>
</evidence>
<feature type="domain" description="DUF3320" evidence="1">
    <location>
        <begin position="67"/>
        <end position="114"/>
    </location>
</feature>
<organism evidence="2 3">
    <name type="scientific">Spiribacter salilacus</name>
    <dbReference type="NCBI Taxonomy" id="2664894"/>
    <lineage>
        <taxon>Bacteria</taxon>
        <taxon>Pseudomonadati</taxon>
        <taxon>Pseudomonadota</taxon>
        <taxon>Gammaproteobacteria</taxon>
        <taxon>Chromatiales</taxon>
        <taxon>Ectothiorhodospiraceae</taxon>
        <taxon>Spiribacter</taxon>
    </lineage>
</organism>
<dbReference type="AlphaFoldDB" id="A0A6N7QTW0"/>
<reference evidence="2 3" key="1">
    <citation type="submission" date="2019-11" db="EMBL/GenBank/DDBJ databases">
        <authorList>
            <person name="Zhang X.Y."/>
        </authorList>
    </citation>
    <scope>NUCLEOTIDE SEQUENCE [LARGE SCALE GENOMIC DNA]</scope>
    <source>
        <strain evidence="2 3">C176</strain>
    </source>
</reference>
<evidence type="ECO:0000313" key="2">
    <source>
        <dbReference type="EMBL" id="MRH77767.1"/>
    </source>
</evidence>
<sequence length="234" mass="26196">MSEMTPGFDQVVWLHEMLIRQADPAASSEASHPGRLKPATEWQPRVSAITPYHAVDPAQLGLSGFRDFADIPDAALTAAIEQVVATEGPVHFDVLADRLLEAAGIKRLGRRIRARIQAQLQAINEINFDGGRVAYAEQMLVPPYRDWRTAPDKTRQLEYVSDAELMLALFRAVFDDRLTDEDSIMNTGLHNIGFIRFTERARSQLQKPLSRLYALEMLVIDNGNVAVGKKAFLR</sequence>
<dbReference type="Proteomes" id="UP000433788">
    <property type="component" value="Unassembled WGS sequence"/>
</dbReference>
<protein>
    <submittedName>
        <fullName evidence="2">DUF3320 domain-containing protein</fullName>
    </submittedName>
</protein>
<comment type="caution">
    <text evidence="2">The sequence shown here is derived from an EMBL/GenBank/DDBJ whole genome shotgun (WGS) entry which is preliminary data.</text>
</comment>
<accession>A0A6N7QTW0</accession>
<dbReference type="EMBL" id="WJPP01000002">
    <property type="protein sequence ID" value="MRH77767.1"/>
    <property type="molecule type" value="Genomic_DNA"/>
</dbReference>